<dbReference type="EMBL" id="AP019735">
    <property type="protein sequence ID" value="BBL03332.1"/>
    <property type="molecule type" value="Genomic_DNA"/>
</dbReference>
<dbReference type="AlphaFoldDB" id="A0A3D3YS22"/>
<dbReference type="Proteomes" id="UP000318946">
    <property type="component" value="Chromosome"/>
</dbReference>
<dbReference type="SUPFAM" id="SSF48452">
    <property type="entry name" value="TPR-like"/>
    <property type="match status" value="1"/>
</dbReference>
<dbReference type="STRING" id="1118061.GCA_000311925_02385"/>
<dbReference type="InterPro" id="IPR045957">
    <property type="entry name" value="DUF6377"/>
</dbReference>
<accession>A0A4Y1XRD6</accession>
<accession>A0A3D3YS22</accession>
<keyword evidence="2" id="KW-1185">Reference proteome</keyword>
<dbReference type="Gene3D" id="1.25.40.10">
    <property type="entry name" value="Tetratricopeptide repeat domain"/>
    <property type="match status" value="1"/>
</dbReference>
<dbReference type="Pfam" id="PF19904">
    <property type="entry name" value="DUF6377"/>
    <property type="match status" value="1"/>
</dbReference>
<reference evidence="2" key="1">
    <citation type="submission" date="2019-06" db="EMBL/GenBank/DDBJ databases">
        <title>Alistipes onderdonkii subsp. vulgaris subsp. nov., Alistipes dispar sp. nov. and Alistipes communis sp. nov., isolated from human faeces, and creation of Alistipes onderdonkii subsp. onderdonkii subsp. nov.</title>
        <authorList>
            <person name="Sakamoto M."/>
            <person name="Ikeyama N."/>
            <person name="Ogata Y."/>
            <person name="Suda W."/>
            <person name="Iino T."/>
            <person name="Hattori M."/>
            <person name="Ohkuma M."/>
        </authorList>
    </citation>
    <scope>NUCLEOTIDE SEQUENCE [LARGE SCALE GENOMIC DNA]</scope>
    <source>
        <strain evidence="2">5CBH24</strain>
    </source>
</reference>
<dbReference type="GeneID" id="78341357"/>
<evidence type="ECO:0000313" key="1">
    <source>
        <dbReference type="EMBL" id="BBL03332.1"/>
    </source>
</evidence>
<dbReference type="KEGG" id="acou:A5CBH24_06450"/>
<dbReference type="RefSeq" id="WP_141412196.1">
    <property type="nucleotide sequence ID" value="NZ_AP019735.1"/>
</dbReference>
<organism evidence="1 2">
    <name type="scientific">Alistipes communis</name>
    <dbReference type="NCBI Taxonomy" id="2585118"/>
    <lineage>
        <taxon>Bacteria</taxon>
        <taxon>Pseudomonadati</taxon>
        <taxon>Bacteroidota</taxon>
        <taxon>Bacteroidia</taxon>
        <taxon>Bacteroidales</taxon>
        <taxon>Rikenellaceae</taxon>
        <taxon>Alistipes</taxon>
    </lineage>
</organism>
<dbReference type="InterPro" id="IPR011990">
    <property type="entry name" value="TPR-like_helical_dom_sf"/>
</dbReference>
<accession>A0A4Y1WQW1</accession>
<protein>
    <submittedName>
        <fullName evidence="1">Uncharacterized protein</fullName>
    </submittedName>
</protein>
<name>A0A3D3YS22_9BACT</name>
<proteinExistence type="predicted"/>
<dbReference type="OrthoDB" id="1044679at2"/>
<gene>
    <name evidence="1" type="ORF">A5CBH24_06450</name>
</gene>
<sequence length="572" mass="66158">MIRPHCTLSLLTAACLYGLLAVSCSPTVDYGYAPQTLRALNELDEAMLRGGEYDAGRQRRIASLRRNLTAARSDEERVRALLDLQQVFVTYELDSAARFVDSLYAFARSRESHNFERIAALAETDVLMGRGLTDQAETLFRQIDTAGMTTLEYRNWYARYNAIVWRRQAEATDPGEHRAWLDSLRRIRHIRIGVESLPAFTRIRERALELADNGRYDEAYAELEPLRHKELAPWNTAVLYYDMGQIAEQAGQEERAVEYYTRSAIADLQAGTRSYFSLYNLALRLFERNDLERASRYMQRTLDDALACKSGARIPLTSSAATAINRAVVNDLAVRNRLRLWTTAVTSLLLVTFAAAFANALRQRRRLQHSRRQLALTNAELREKNRQLTRMSDRVRDINAALVDSNRIKDRYVCQYVDLSVYYISRLDDLRRMICRQAKTESPEALIRRLSLPQNSLRQEFAEFYRRFDASFLEIFPRFIEQVDALLLPEARIEPRSPRSLTTELRILAAIRLGITDSGRIARFLNCAPTTVYTYRTKLRNMALDREGFEERIRRIGLFDAEEHLYKTDNEK</sequence>
<dbReference type="PROSITE" id="PS51257">
    <property type="entry name" value="PROKAR_LIPOPROTEIN"/>
    <property type="match status" value="1"/>
</dbReference>
<evidence type="ECO:0000313" key="2">
    <source>
        <dbReference type="Proteomes" id="UP000318946"/>
    </source>
</evidence>